<gene>
    <name evidence="2" type="ORF">COT33_01460</name>
</gene>
<dbReference type="SUPFAM" id="SSF50249">
    <property type="entry name" value="Nucleic acid-binding proteins"/>
    <property type="match status" value="3"/>
</dbReference>
<proteinExistence type="predicted"/>
<accession>A0A2H0YM06</accession>
<dbReference type="GO" id="GO:0005840">
    <property type="term" value="C:ribosome"/>
    <property type="evidence" value="ECO:0007669"/>
    <property type="project" value="UniProtKB-KW"/>
</dbReference>
<dbReference type="PROSITE" id="PS50126">
    <property type="entry name" value="S1"/>
    <property type="match status" value="3"/>
</dbReference>
<dbReference type="AlphaFoldDB" id="A0A2H0YM06"/>
<dbReference type="InterPro" id="IPR012340">
    <property type="entry name" value="NA-bd_OB-fold"/>
</dbReference>
<dbReference type="Gene3D" id="2.40.50.140">
    <property type="entry name" value="Nucleic acid-binding proteins"/>
    <property type="match status" value="3"/>
</dbReference>
<evidence type="ECO:0000259" key="1">
    <source>
        <dbReference type="PROSITE" id="PS50126"/>
    </source>
</evidence>
<dbReference type="InterPro" id="IPR052757">
    <property type="entry name" value="Ribosomal_protein_S1"/>
</dbReference>
<organism evidence="2 3">
    <name type="scientific">Candidatus Nealsonbacteria bacterium CG08_land_8_20_14_0_20_38_20</name>
    <dbReference type="NCBI Taxonomy" id="1974705"/>
    <lineage>
        <taxon>Bacteria</taxon>
        <taxon>Candidatus Nealsoniibacteriota</taxon>
    </lineage>
</organism>
<feature type="domain" description="S1 motif" evidence="1">
    <location>
        <begin position="17"/>
        <end position="84"/>
    </location>
</feature>
<dbReference type="PANTHER" id="PTHR47559">
    <property type="entry name" value="OS03G0844900 PROTEIN"/>
    <property type="match status" value="1"/>
</dbReference>
<dbReference type="InterPro" id="IPR003029">
    <property type="entry name" value="S1_domain"/>
</dbReference>
<dbReference type="SMART" id="SM00316">
    <property type="entry name" value="S1"/>
    <property type="match status" value="3"/>
</dbReference>
<feature type="domain" description="S1 motif" evidence="1">
    <location>
        <begin position="102"/>
        <end position="180"/>
    </location>
</feature>
<feature type="domain" description="S1 motif" evidence="1">
    <location>
        <begin position="197"/>
        <end position="259"/>
    </location>
</feature>
<dbReference type="Proteomes" id="UP000230088">
    <property type="component" value="Unassembled WGS sequence"/>
</dbReference>
<dbReference type="GO" id="GO:0003676">
    <property type="term" value="F:nucleic acid binding"/>
    <property type="evidence" value="ECO:0007669"/>
    <property type="project" value="InterPro"/>
</dbReference>
<sequence length="260" mass="29230">MKTLLEQNNSFRPPKVGEVIKGKIIQKGRSSLFLDLGNFKMGIIYGREFQEARESLKKLKIGDELLAEIIELENEDGYVELSIKKASDDLAWETLREKKKKRENIAVKVLGINKGGLLFKIFSLPAFLPFSQLSSEHYSNVKGQEIIKIVRELQKLIGKDLTVKIFALDYKNKSVILSEKLGKTETVNNLLKNYKVGDVVEGEITGLTDFGAFIKFGQENLSGLISSLELNGSENLEIGKKTKAKIINISNDKVYLSLIY</sequence>
<dbReference type="Pfam" id="PF00575">
    <property type="entry name" value="S1"/>
    <property type="match status" value="2"/>
</dbReference>
<reference evidence="3" key="1">
    <citation type="submission" date="2017-09" db="EMBL/GenBank/DDBJ databases">
        <title>Depth-based differentiation of microbial function through sediment-hosted aquifers and enrichment of novel symbionts in the deep terrestrial subsurface.</title>
        <authorList>
            <person name="Probst A.J."/>
            <person name="Ladd B."/>
            <person name="Jarett J.K."/>
            <person name="Geller-Mcgrath D.E."/>
            <person name="Sieber C.M.K."/>
            <person name="Emerson J.B."/>
            <person name="Anantharaman K."/>
            <person name="Thomas B.C."/>
            <person name="Malmstrom R."/>
            <person name="Stieglmeier M."/>
            <person name="Klingl A."/>
            <person name="Woyke T."/>
            <person name="Ryan C.M."/>
            <person name="Banfield J.F."/>
        </authorList>
    </citation>
    <scope>NUCLEOTIDE SEQUENCE [LARGE SCALE GENOMIC DNA]</scope>
</reference>
<keyword evidence="2" id="KW-0689">Ribosomal protein</keyword>
<protein>
    <submittedName>
        <fullName evidence="2">30S ribosomal protein S1</fullName>
    </submittedName>
</protein>
<evidence type="ECO:0000313" key="3">
    <source>
        <dbReference type="Proteomes" id="UP000230088"/>
    </source>
</evidence>
<name>A0A2H0YM06_9BACT</name>
<comment type="caution">
    <text evidence="2">The sequence shown here is derived from an EMBL/GenBank/DDBJ whole genome shotgun (WGS) entry which is preliminary data.</text>
</comment>
<evidence type="ECO:0000313" key="2">
    <source>
        <dbReference type="EMBL" id="PIS39531.1"/>
    </source>
</evidence>
<dbReference type="PANTHER" id="PTHR47559:SF1">
    <property type="entry name" value="OS03G0844900 PROTEIN"/>
    <property type="match status" value="1"/>
</dbReference>
<dbReference type="EMBL" id="PEYD01000027">
    <property type="protein sequence ID" value="PIS39531.1"/>
    <property type="molecule type" value="Genomic_DNA"/>
</dbReference>
<keyword evidence="2" id="KW-0687">Ribonucleoprotein</keyword>